<evidence type="ECO:0000256" key="2">
    <source>
        <dbReference type="ARBA" id="ARBA00022771"/>
    </source>
</evidence>
<dbReference type="Pfam" id="PF04500">
    <property type="entry name" value="FLYWCH"/>
    <property type="match status" value="1"/>
</dbReference>
<feature type="domain" description="FLYWCH-type" evidence="4">
    <location>
        <begin position="7"/>
        <end position="69"/>
    </location>
</feature>
<dbReference type="Proteomes" id="UP000823941">
    <property type="component" value="Chromosome 6"/>
</dbReference>
<keyword evidence="1" id="KW-0479">Metal-binding</keyword>
<evidence type="ECO:0000313" key="6">
    <source>
        <dbReference type="Proteomes" id="UP000823941"/>
    </source>
</evidence>
<dbReference type="Gene3D" id="2.20.25.240">
    <property type="match status" value="1"/>
</dbReference>
<evidence type="ECO:0000259" key="4">
    <source>
        <dbReference type="Pfam" id="PF04500"/>
    </source>
</evidence>
<reference evidence="5 6" key="1">
    <citation type="submission" date="2021-06" db="EMBL/GenBank/DDBJ databases">
        <title>A haploid diamondback moth (Plutella xylostella L.) genome assembly resolves 31 chromosomes and identifies a diamide resistance mutation.</title>
        <authorList>
            <person name="Ward C.M."/>
            <person name="Perry K.D."/>
            <person name="Baker G."/>
            <person name="Powis K."/>
            <person name="Heckel D.G."/>
            <person name="Baxter S.W."/>
        </authorList>
    </citation>
    <scope>NUCLEOTIDE SEQUENCE [LARGE SCALE GENOMIC DNA]</scope>
    <source>
        <strain evidence="5 6">LV</strain>
        <tissue evidence="5">Single pupa</tissue>
    </source>
</reference>
<evidence type="ECO:0000256" key="1">
    <source>
        <dbReference type="ARBA" id="ARBA00022723"/>
    </source>
</evidence>
<proteinExistence type="predicted"/>
<gene>
    <name evidence="5" type="ORF">JYU34_004440</name>
</gene>
<evidence type="ECO:0000313" key="5">
    <source>
        <dbReference type="EMBL" id="KAG7309926.1"/>
    </source>
</evidence>
<evidence type="ECO:0000256" key="3">
    <source>
        <dbReference type="ARBA" id="ARBA00022833"/>
    </source>
</evidence>
<protein>
    <recommendedName>
        <fullName evidence="4">FLYWCH-type domain-containing protein</fullName>
    </recommendedName>
</protein>
<accession>A0ABQ7QY11</accession>
<keyword evidence="2" id="KW-0863">Zinc-finger</keyword>
<sequence>MLPEVIFTTSVHGNPFLKVGEFTYSMFTPSRTSACLKKRWVCSKWRSGCRATLYTVDHHIISMRNEHMHTSRRN</sequence>
<dbReference type="EMBL" id="JAHIBW010000006">
    <property type="protein sequence ID" value="KAG7309926.1"/>
    <property type="molecule type" value="Genomic_DNA"/>
</dbReference>
<dbReference type="InterPro" id="IPR007588">
    <property type="entry name" value="Znf_FLYWCH"/>
</dbReference>
<organism evidence="5 6">
    <name type="scientific">Plutella xylostella</name>
    <name type="common">Diamondback moth</name>
    <name type="synonym">Plutella maculipennis</name>
    <dbReference type="NCBI Taxonomy" id="51655"/>
    <lineage>
        <taxon>Eukaryota</taxon>
        <taxon>Metazoa</taxon>
        <taxon>Ecdysozoa</taxon>
        <taxon>Arthropoda</taxon>
        <taxon>Hexapoda</taxon>
        <taxon>Insecta</taxon>
        <taxon>Pterygota</taxon>
        <taxon>Neoptera</taxon>
        <taxon>Endopterygota</taxon>
        <taxon>Lepidoptera</taxon>
        <taxon>Glossata</taxon>
        <taxon>Ditrysia</taxon>
        <taxon>Yponomeutoidea</taxon>
        <taxon>Plutellidae</taxon>
        <taxon>Plutella</taxon>
    </lineage>
</organism>
<keyword evidence="3" id="KW-0862">Zinc</keyword>
<keyword evidence="6" id="KW-1185">Reference proteome</keyword>
<name>A0ABQ7QY11_PLUXY</name>
<comment type="caution">
    <text evidence="5">The sequence shown here is derived from an EMBL/GenBank/DDBJ whole genome shotgun (WGS) entry which is preliminary data.</text>
</comment>